<evidence type="ECO:0000313" key="2">
    <source>
        <dbReference type="Proteomes" id="UP000307720"/>
    </source>
</evidence>
<name>A0AC61R1G7_9FIRM</name>
<organism evidence="1 2">
    <name type="scientific">Hominisplanchenecus murintestinalis</name>
    <dbReference type="NCBI Taxonomy" id="2941517"/>
    <lineage>
        <taxon>Bacteria</taxon>
        <taxon>Bacillati</taxon>
        <taxon>Bacillota</taxon>
        <taxon>Clostridia</taxon>
        <taxon>Lachnospirales</taxon>
        <taxon>Lachnospiraceae</taxon>
        <taxon>Hominisplanchenecus</taxon>
    </lineage>
</organism>
<dbReference type="EMBL" id="SRZB01000004">
    <property type="protein sequence ID" value="TGX99925.1"/>
    <property type="molecule type" value="Genomic_DNA"/>
</dbReference>
<reference evidence="1" key="1">
    <citation type="submission" date="2019-04" db="EMBL/GenBank/DDBJ databases">
        <title>Microbes associate with the intestines of laboratory mice.</title>
        <authorList>
            <person name="Navarre W."/>
            <person name="Wong E."/>
            <person name="Huang K."/>
            <person name="Tropini C."/>
            <person name="Ng K."/>
            <person name="Yu B."/>
        </authorList>
    </citation>
    <scope>NUCLEOTIDE SEQUENCE</scope>
    <source>
        <strain evidence="1">NM72_1-8</strain>
    </source>
</reference>
<evidence type="ECO:0000313" key="1">
    <source>
        <dbReference type="EMBL" id="TGX99925.1"/>
    </source>
</evidence>
<proteinExistence type="predicted"/>
<keyword evidence="2" id="KW-1185">Reference proteome</keyword>
<sequence length="477" mass="51818">MNVGKRTILYLVRKWSKTLLLFMIFLVVGTLVISGVSIRKAADQAAANVRQSLGGGFVMKEDHSDQSKYERRDLGNGSYAMAYVGESLTKEIADKVAEVPGVSGYNAENIGPANLKTMDGEYLKLKSIEGSMFANEPVLSKQANIYGYTNTAEADMFTGGSLELIEGRQITSEDHNAVLIHKELAESNNLKLGDQFVIAMNPQITGGDEEAGKLQETVTIVGIFDSRITQQVSMFSTPGDLLENTVLMDVETSVELLSWSSEGYYKVHYQVDDPAKLDNIMEDVRNLDSIDWDCFTLAEENKSYESAALPLDNLGGLITTLIVITTAISVAILVLLLTMWTKSRTHETGILLSIGISKAKILMQHLAEVLIVAVLAFSLSFFASTAVAQGMGNALLDTDTTNSVTQEPEIGEDGSFGYTLPEIPTNTTSVTELTVTVVPQTLFWVFGIGGVLIIASVTVASIPIFRLKPKELLGKMD</sequence>
<comment type="caution">
    <text evidence="1">The sequence shown here is derived from an EMBL/GenBank/DDBJ whole genome shotgun (WGS) entry which is preliminary data.</text>
</comment>
<dbReference type="Proteomes" id="UP000307720">
    <property type="component" value="Unassembled WGS sequence"/>
</dbReference>
<accession>A0AC61R1G7</accession>
<protein>
    <submittedName>
        <fullName evidence="1">ABC transporter permease</fullName>
    </submittedName>
</protein>
<gene>
    <name evidence="1" type="ORF">E5357_04185</name>
</gene>